<reference evidence="1" key="1">
    <citation type="journal article" date="2013" name="Genome Biol.">
        <title>Reference genomes and transcriptomes of Nicotiana sylvestris and Nicotiana tomentosiformis.</title>
        <authorList>
            <person name="Sierro N."/>
            <person name="Battey J.N."/>
            <person name="Ouadi S."/>
            <person name="Bovet L."/>
            <person name="Goepfert S."/>
            <person name="Bakaher N."/>
            <person name="Peitsch M.C."/>
            <person name="Ivanov N.V."/>
        </authorList>
    </citation>
    <scope>NUCLEOTIDE SEQUENCE [LARGE SCALE GENOMIC DNA]</scope>
</reference>
<dbReference type="GeneID" id="104249181"/>
<dbReference type="Proteomes" id="UP000189701">
    <property type="component" value="Unplaced"/>
</dbReference>
<sequence length="130" mass="14914">MASNDTKCFPCREFLGYGDCEGSYLQTYFNQSNMDVLSRIVTFVGGSLNFQLRFLRLRTDDDRKRFIEFRFKEMAVWEKDKVGGCGARIASLESQITELKASATTRDITIASLIANPFLGQNEHMTFWVE</sequence>
<accession>A0A1U7YXG4</accession>
<reference evidence="2 3" key="2">
    <citation type="submission" date="2025-04" db="UniProtKB">
        <authorList>
            <consortium name="RefSeq"/>
        </authorList>
    </citation>
    <scope>IDENTIFICATION</scope>
    <source>
        <tissue evidence="2 3">Leaf</tissue>
    </source>
</reference>
<dbReference type="KEGG" id="nsy:104249181"/>
<name>A0A1U7YXG4_NICSY</name>
<protein>
    <submittedName>
        <fullName evidence="2 3">Uncharacterized protein LOC104249181</fullName>
    </submittedName>
</protein>
<proteinExistence type="predicted"/>
<dbReference type="RefSeq" id="XP_009803860.1">
    <property type="nucleotide sequence ID" value="XM_009805558.1"/>
</dbReference>
<dbReference type="AlphaFoldDB" id="A0A1U7YXG4"/>
<organism evidence="1 2">
    <name type="scientific">Nicotiana sylvestris</name>
    <name type="common">Wood tobacco</name>
    <name type="synonym">South American tobacco</name>
    <dbReference type="NCBI Taxonomy" id="4096"/>
    <lineage>
        <taxon>Eukaryota</taxon>
        <taxon>Viridiplantae</taxon>
        <taxon>Streptophyta</taxon>
        <taxon>Embryophyta</taxon>
        <taxon>Tracheophyta</taxon>
        <taxon>Spermatophyta</taxon>
        <taxon>Magnoliopsida</taxon>
        <taxon>eudicotyledons</taxon>
        <taxon>Gunneridae</taxon>
        <taxon>Pentapetalae</taxon>
        <taxon>asterids</taxon>
        <taxon>lamiids</taxon>
        <taxon>Solanales</taxon>
        <taxon>Solanaceae</taxon>
        <taxon>Nicotianoideae</taxon>
        <taxon>Nicotianeae</taxon>
        <taxon>Nicotiana</taxon>
    </lineage>
</organism>
<evidence type="ECO:0000313" key="1">
    <source>
        <dbReference type="Proteomes" id="UP000189701"/>
    </source>
</evidence>
<dbReference type="RefSeq" id="XP_009803859.1">
    <property type="nucleotide sequence ID" value="XM_009805557.1"/>
</dbReference>
<keyword evidence="1" id="KW-1185">Reference proteome</keyword>
<evidence type="ECO:0000313" key="2">
    <source>
        <dbReference type="RefSeq" id="XP_009803859.1"/>
    </source>
</evidence>
<evidence type="ECO:0000313" key="3">
    <source>
        <dbReference type="RefSeq" id="XP_009803860.1"/>
    </source>
</evidence>
<gene>
    <name evidence="2 3" type="primary">LOC104249181</name>
</gene>